<evidence type="ECO:0000256" key="2">
    <source>
        <dbReference type="ARBA" id="ARBA00002218"/>
    </source>
</evidence>
<evidence type="ECO:0000259" key="20">
    <source>
        <dbReference type="Pfam" id="PF00930"/>
    </source>
</evidence>
<dbReference type="InterPro" id="IPR002469">
    <property type="entry name" value="Peptidase_S9B_N"/>
</dbReference>
<dbReference type="Gene3D" id="3.40.50.1820">
    <property type="entry name" value="alpha/beta hydrolase"/>
    <property type="match status" value="2"/>
</dbReference>
<dbReference type="SUPFAM" id="SSF82171">
    <property type="entry name" value="DPP6 N-terminal domain-like"/>
    <property type="match status" value="1"/>
</dbReference>
<keyword evidence="16" id="KW-0325">Glycoprotein</keyword>
<evidence type="ECO:0000256" key="16">
    <source>
        <dbReference type="ARBA" id="ARBA00023180"/>
    </source>
</evidence>
<sequence>MAALVDSSPPTSSKPDDPYRPRSSEDSLSSVSTTSLVFERIGQHVNEKLALKYPDRKAGTNYNDDDDDDPLKDDPQDDDPDNDLETARFLAPGAGIQNRGADRRWCRILGGIAALLTALWVVALFFFLSGGGKEAGKVAVGGGSVVEPGSAHVGGGGGAKPLLGNPVTLDHILNYEWSAASHSISWVPGPNNEDGLLLQQGASGKDYLVVEDVRATDQDAAAGGKARAAGENPAVFSSRTLIKTSGLRYGDQFIHPEKVWPSRDLTKVLLATKSKSVWRHSFTAEYWILDVATQALEPLDPLDVNAVVHYAVWSPRSDAIAFTKDNNLYLRTLDTRANKKVRQITRDGGPNVFYGIPDWVFEEEVFSSNQGTWWSEDGKFIAFFRANETEVPEYPVEFFIDPPTNQVSGDDMLYPKTEWLKYPKAGSPNPVVDVQFYDVEAGEAFAVPVKGRFADHDRLITNVLWAGDKVIIKESNRVSDIMHVVLVDPKARSGKKVRTVNVAELDGGWFERSNPRYIPADAAKGRPEAGYIDTVISGFGDHLAYFTPLDNPEPRMLTSADDWEVVDAPSAVDLDNNLVYFVSTQESSIQRHVYSVGLEGGGEVIPMTNVTEEAYYGVSFSSGAGYALLHYQGPEVPWYKVVSTPGNAGPGFEHVVEKNEKLQRMVREHDLPEQRYGTIEVEGGVRLNYVERLPPGFDPARKYPVLFFQYSGPGSQQVHKRFAVTYQTFVASSLGYVVVTVDGRGTGFIGRAARVLIRGHLGRYEARDQVAAGAHWAAKPYTLEVDAGKTFSYGVAVAPVTDWRLYDSIYTERYMGTPQENPEGYAETAVHDAEALAGTGTGNTEDDGGKKGPVRFLVMHGTADDNVHVQNTLKLLDQLDTVGAQNYDVHVFPDSNHGIYFHSANRALYQRMTDWIINAFNGEWVRLRHPKPKVETKRKRVVDGAVEAVV</sequence>
<dbReference type="Pfam" id="PF00326">
    <property type="entry name" value="Peptidase_S9"/>
    <property type="match status" value="1"/>
</dbReference>
<dbReference type="EMBL" id="CALLCH030000015">
    <property type="protein sequence ID" value="CAI4216098.1"/>
    <property type="molecule type" value="Genomic_DNA"/>
</dbReference>
<evidence type="ECO:0000256" key="13">
    <source>
        <dbReference type="ARBA" id="ARBA00022968"/>
    </source>
</evidence>
<feature type="region of interest" description="Disordered" evidence="17">
    <location>
        <begin position="52"/>
        <end position="85"/>
    </location>
</feature>
<accession>A0A9P1H5T9</accession>
<keyword evidence="13" id="KW-0735">Signal-anchor</keyword>
<protein>
    <recommendedName>
        <fullName evidence="6">Probable dipeptidyl-aminopeptidase B</fullName>
        <ecNumber evidence="5">3.4.14.5</ecNumber>
    </recommendedName>
</protein>
<dbReference type="Pfam" id="PF00930">
    <property type="entry name" value="DPPIV_N"/>
    <property type="match status" value="1"/>
</dbReference>
<keyword evidence="22" id="KW-1185">Reference proteome</keyword>
<dbReference type="GO" id="GO:0005886">
    <property type="term" value="C:plasma membrane"/>
    <property type="evidence" value="ECO:0007669"/>
    <property type="project" value="TreeGrafter"/>
</dbReference>
<dbReference type="EC" id="3.4.14.5" evidence="5"/>
<keyword evidence="8" id="KW-0926">Vacuole</keyword>
<evidence type="ECO:0000256" key="14">
    <source>
        <dbReference type="ARBA" id="ARBA00022989"/>
    </source>
</evidence>
<evidence type="ECO:0000256" key="17">
    <source>
        <dbReference type="SAM" id="MobiDB-lite"/>
    </source>
</evidence>
<evidence type="ECO:0000256" key="10">
    <source>
        <dbReference type="ARBA" id="ARBA00022692"/>
    </source>
</evidence>
<comment type="function">
    <text evidence="2">Type IV dipeptidyl-peptidase which removes N-terminal dipeptides sequentially from polypeptides having unsubstituted N-termini provided that the penultimate residue is proline.</text>
</comment>
<keyword evidence="15 18" id="KW-0472">Membrane</keyword>
<keyword evidence="14 18" id="KW-1133">Transmembrane helix</keyword>
<dbReference type="InterPro" id="IPR050278">
    <property type="entry name" value="Serine_Prot_S9B/DPPIV"/>
</dbReference>
<feature type="domain" description="Dipeptidylpeptidase IV N-terminal" evidence="20">
    <location>
        <begin position="262"/>
        <end position="638"/>
    </location>
</feature>
<evidence type="ECO:0000256" key="12">
    <source>
        <dbReference type="ARBA" id="ARBA00022825"/>
    </source>
</evidence>
<evidence type="ECO:0000313" key="22">
    <source>
        <dbReference type="Proteomes" id="UP000838763"/>
    </source>
</evidence>
<keyword evidence="12" id="KW-0720">Serine protease</keyword>
<evidence type="ECO:0000256" key="18">
    <source>
        <dbReference type="SAM" id="Phobius"/>
    </source>
</evidence>
<keyword evidence="11" id="KW-0378">Hydrolase</keyword>
<dbReference type="GO" id="GO:0008239">
    <property type="term" value="F:dipeptidyl-peptidase activity"/>
    <property type="evidence" value="ECO:0007669"/>
    <property type="project" value="UniProtKB-EC"/>
</dbReference>
<dbReference type="AlphaFoldDB" id="A0A9P1H5T9"/>
<dbReference type="GO" id="GO:0004177">
    <property type="term" value="F:aminopeptidase activity"/>
    <property type="evidence" value="ECO:0007669"/>
    <property type="project" value="UniProtKB-KW"/>
</dbReference>
<evidence type="ECO:0000256" key="11">
    <source>
        <dbReference type="ARBA" id="ARBA00022801"/>
    </source>
</evidence>
<evidence type="ECO:0000256" key="8">
    <source>
        <dbReference type="ARBA" id="ARBA00022554"/>
    </source>
</evidence>
<feature type="transmembrane region" description="Helical" evidence="18">
    <location>
        <begin position="108"/>
        <end position="128"/>
    </location>
</feature>
<keyword evidence="7" id="KW-0031">Aminopeptidase</keyword>
<dbReference type="InterPro" id="IPR001375">
    <property type="entry name" value="Peptidase_S9_cat"/>
</dbReference>
<evidence type="ECO:0000256" key="7">
    <source>
        <dbReference type="ARBA" id="ARBA00022438"/>
    </source>
</evidence>
<evidence type="ECO:0000256" key="5">
    <source>
        <dbReference type="ARBA" id="ARBA00012062"/>
    </source>
</evidence>
<evidence type="ECO:0000259" key="19">
    <source>
        <dbReference type="Pfam" id="PF00326"/>
    </source>
</evidence>
<comment type="caution">
    <text evidence="21">The sequence shown here is derived from an EMBL/GenBank/DDBJ whole genome shotgun (WGS) entry which is preliminary data.</text>
</comment>
<evidence type="ECO:0000256" key="6">
    <source>
        <dbReference type="ARBA" id="ARBA00014118"/>
    </source>
</evidence>
<proteinExistence type="inferred from homology"/>
<dbReference type="Gene3D" id="2.140.10.30">
    <property type="entry name" value="Dipeptidylpeptidase IV, N-terminal domain"/>
    <property type="match status" value="1"/>
</dbReference>
<comment type="subcellular location">
    <subcellularLocation>
        <location evidence="3">Vacuole membrane</location>
        <topology evidence="3">Single-pass type II membrane protein</topology>
    </subcellularLocation>
</comment>
<feature type="compositionally biased region" description="Acidic residues" evidence="17">
    <location>
        <begin position="63"/>
        <end position="84"/>
    </location>
</feature>
<feature type="compositionally biased region" description="Basic and acidic residues" evidence="17">
    <location>
        <begin position="14"/>
        <end position="25"/>
    </location>
</feature>
<evidence type="ECO:0000313" key="21">
    <source>
        <dbReference type="EMBL" id="CAI4216098.1"/>
    </source>
</evidence>
<feature type="compositionally biased region" description="Low complexity" evidence="17">
    <location>
        <begin position="1"/>
        <end position="13"/>
    </location>
</feature>
<reference evidence="21" key="1">
    <citation type="submission" date="2022-11" db="EMBL/GenBank/DDBJ databases">
        <authorList>
            <person name="Scott C."/>
            <person name="Bruce N."/>
        </authorList>
    </citation>
    <scope>NUCLEOTIDE SEQUENCE</scope>
</reference>
<dbReference type="GO" id="GO:0005774">
    <property type="term" value="C:vacuolar membrane"/>
    <property type="evidence" value="ECO:0007669"/>
    <property type="project" value="UniProtKB-SubCell"/>
</dbReference>
<dbReference type="PANTHER" id="PTHR11731">
    <property type="entry name" value="PROTEASE FAMILY S9B,C DIPEPTIDYL-PEPTIDASE IV-RELATED"/>
    <property type="match status" value="1"/>
</dbReference>
<comment type="similarity">
    <text evidence="4">Belongs to the peptidase S9B family.</text>
</comment>
<evidence type="ECO:0000256" key="15">
    <source>
        <dbReference type="ARBA" id="ARBA00023136"/>
    </source>
</evidence>
<dbReference type="Proteomes" id="UP000838763">
    <property type="component" value="Unassembled WGS sequence"/>
</dbReference>
<dbReference type="OrthoDB" id="16520at2759"/>
<feature type="region of interest" description="Disordered" evidence="17">
    <location>
        <begin position="1"/>
        <end position="32"/>
    </location>
</feature>
<evidence type="ECO:0000256" key="1">
    <source>
        <dbReference type="ARBA" id="ARBA00001257"/>
    </source>
</evidence>
<comment type="catalytic activity">
    <reaction evidence="1">
        <text>Release of an N-terminal dipeptide, Xaa-Yaa-|-Zaa-, from a polypeptide, preferentially when Yaa is Pro, provided Zaa is neither Pro nor hydroxyproline.</text>
        <dbReference type="EC" id="3.4.14.5"/>
    </reaction>
</comment>
<dbReference type="SUPFAM" id="SSF53474">
    <property type="entry name" value="alpha/beta-Hydrolases"/>
    <property type="match status" value="1"/>
</dbReference>
<keyword evidence="9" id="KW-0645">Protease</keyword>
<evidence type="ECO:0000256" key="9">
    <source>
        <dbReference type="ARBA" id="ARBA00022670"/>
    </source>
</evidence>
<name>A0A9P1H5T9_9PEZI</name>
<gene>
    <name evidence="21" type="ORF">PPNO1_LOCUS5762</name>
</gene>
<evidence type="ECO:0000256" key="4">
    <source>
        <dbReference type="ARBA" id="ARBA00006150"/>
    </source>
</evidence>
<dbReference type="PANTHER" id="PTHR11731:SF200">
    <property type="entry name" value="DIPEPTIDYL PEPTIDASE 10, ISOFORM B"/>
    <property type="match status" value="1"/>
</dbReference>
<dbReference type="InterPro" id="IPR029058">
    <property type="entry name" value="AB_hydrolase_fold"/>
</dbReference>
<dbReference type="GO" id="GO:0006508">
    <property type="term" value="P:proteolysis"/>
    <property type="evidence" value="ECO:0007669"/>
    <property type="project" value="UniProtKB-KW"/>
</dbReference>
<keyword evidence="10 18" id="KW-0812">Transmembrane</keyword>
<organism evidence="21 22">
    <name type="scientific">Parascedosporium putredinis</name>
    <dbReference type="NCBI Taxonomy" id="1442378"/>
    <lineage>
        <taxon>Eukaryota</taxon>
        <taxon>Fungi</taxon>
        <taxon>Dikarya</taxon>
        <taxon>Ascomycota</taxon>
        <taxon>Pezizomycotina</taxon>
        <taxon>Sordariomycetes</taxon>
        <taxon>Hypocreomycetidae</taxon>
        <taxon>Microascales</taxon>
        <taxon>Microascaceae</taxon>
        <taxon>Parascedosporium</taxon>
    </lineage>
</organism>
<evidence type="ECO:0000256" key="3">
    <source>
        <dbReference type="ARBA" id="ARBA00004576"/>
    </source>
</evidence>
<dbReference type="GO" id="GO:0008236">
    <property type="term" value="F:serine-type peptidase activity"/>
    <property type="evidence" value="ECO:0007669"/>
    <property type="project" value="UniProtKB-KW"/>
</dbReference>
<feature type="domain" description="Peptidase S9 prolyl oligopeptidase catalytic" evidence="19">
    <location>
        <begin position="726"/>
        <end position="922"/>
    </location>
</feature>